<reference evidence="1 2" key="1">
    <citation type="submission" date="2018-05" db="EMBL/GenBank/DDBJ databases">
        <title>Draft genome of Methanospirillum stamsii Pt1.</title>
        <authorList>
            <person name="Dueholm M.S."/>
            <person name="Nielsen P.H."/>
            <person name="Bakmann L.F."/>
            <person name="Otzen D.E."/>
        </authorList>
    </citation>
    <scope>NUCLEOTIDE SEQUENCE [LARGE SCALE GENOMIC DNA]</scope>
    <source>
        <strain evidence="1 2">Pt1</strain>
    </source>
</reference>
<dbReference type="EMBL" id="QGMZ01000001">
    <property type="protein sequence ID" value="PWR76305.1"/>
    <property type="molecule type" value="Genomic_DNA"/>
</dbReference>
<comment type="caution">
    <text evidence="1">The sequence shown here is derived from an EMBL/GenBank/DDBJ whole genome shotgun (WGS) entry which is preliminary data.</text>
</comment>
<name>A0A2V2NCJ0_9EURY</name>
<dbReference type="RefSeq" id="WP_146199640.1">
    <property type="nucleotide sequence ID" value="NZ_CP176366.1"/>
</dbReference>
<dbReference type="Proteomes" id="UP000245934">
    <property type="component" value="Unassembled WGS sequence"/>
</dbReference>
<keyword evidence="2" id="KW-1185">Reference proteome</keyword>
<dbReference type="AlphaFoldDB" id="A0A2V2NCJ0"/>
<sequence length="318" mass="34187">MYEVFWSVTTKLLFLVTLGVFLISPVIADENEEWTIDLIGVINKTLSKSDFEELAATSSASFTDEAGDIFSGVPLITLIGLVDDGEGDASFNSDAAKTGYTVEIIGGDGYSAEIESANISEEAEIIVCNLQNNESFASSDVPPYPLKVYGADITMGQSVGNIAVIELKGISVSEPELNDEEDVSEDNSTMFAGEIELSDGTIAIITGSGKTYDVNEKTPLGALAKAAQDGGYTFEVADHSYEDREILLLDAINDNRWEKDTSDLVVAINGEIVEDWGTDTEKFYNMLPLMSGDVVTYLVGVPPVTLENGIKIVELTVL</sequence>
<accession>A0A2V2NCJ0</accession>
<organism evidence="1 2">
    <name type="scientific">Methanospirillum stamsii</name>
    <dbReference type="NCBI Taxonomy" id="1277351"/>
    <lineage>
        <taxon>Archaea</taxon>
        <taxon>Methanobacteriati</taxon>
        <taxon>Methanobacteriota</taxon>
        <taxon>Stenosarchaea group</taxon>
        <taxon>Methanomicrobia</taxon>
        <taxon>Methanomicrobiales</taxon>
        <taxon>Methanospirillaceae</taxon>
        <taxon>Methanospirillum</taxon>
    </lineage>
</organism>
<gene>
    <name evidence="1" type="ORF">DLD82_00400</name>
</gene>
<protein>
    <submittedName>
        <fullName evidence="1">Uncharacterized protein</fullName>
    </submittedName>
</protein>
<evidence type="ECO:0000313" key="2">
    <source>
        <dbReference type="Proteomes" id="UP000245934"/>
    </source>
</evidence>
<proteinExistence type="predicted"/>
<dbReference type="GeneID" id="97610356"/>
<evidence type="ECO:0000313" key="1">
    <source>
        <dbReference type="EMBL" id="PWR76305.1"/>
    </source>
</evidence>